<organism evidence="8 9">
    <name type="scientific">Anaerococcus martiniensis</name>
    <dbReference type="NCBI Taxonomy" id="3115615"/>
    <lineage>
        <taxon>Bacteria</taxon>
        <taxon>Bacillati</taxon>
        <taxon>Bacillota</taxon>
        <taxon>Tissierellia</taxon>
        <taxon>Tissierellales</taxon>
        <taxon>Peptoniphilaceae</taxon>
        <taxon>Anaerococcus</taxon>
    </lineage>
</organism>
<dbReference type="RefSeq" id="WP_410031502.1">
    <property type="nucleotide sequence ID" value="NZ_JBGMEI010000007.1"/>
</dbReference>
<evidence type="ECO:0000256" key="3">
    <source>
        <dbReference type="ARBA" id="ARBA00022692"/>
    </source>
</evidence>
<evidence type="ECO:0000256" key="2">
    <source>
        <dbReference type="ARBA" id="ARBA00022475"/>
    </source>
</evidence>
<accession>A0ABW9M947</accession>
<name>A0ABW9M947_9FIRM</name>
<evidence type="ECO:0000313" key="9">
    <source>
        <dbReference type="Proteomes" id="UP001637996"/>
    </source>
</evidence>
<evidence type="ECO:0000259" key="7">
    <source>
        <dbReference type="Pfam" id="PF06271"/>
    </source>
</evidence>
<comment type="subcellular location">
    <subcellularLocation>
        <location evidence="1">Cell membrane</location>
        <topology evidence="1">Multi-pass membrane protein</topology>
    </subcellularLocation>
</comment>
<dbReference type="PANTHER" id="PTHR36115">
    <property type="entry name" value="PROLINE-RICH ANTIGEN HOMOLOG-RELATED"/>
    <property type="match status" value="1"/>
</dbReference>
<protein>
    <submittedName>
        <fullName evidence="8">RDD family protein</fullName>
    </submittedName>
</protein>
<keyword evidence="5 6" id="KW-0472">Membrane</keyword>
<reference evidence="8 9" key="1">
    <citation type="journal article" date="2025" name="Anaerobe">
        <title>Description of Anaerococcus kampingiae sp. nov., Anaerococcus groningensis sp. nov., Anaerococcus martiniensis sp. nov., and Anaerococcus cruorum sp. nov., isolated from human clinical specimens.</title>
        <authorList>
            <person name="Boiten K.E."/>
            <person name="Meijer J."/>
            <person name="van Wezel E.M."/>
            <person name="Veloo A.C.M."/>
        </authorList>
    </citation>
    <scope>NUCLEOTIDE SEQUENCE [LARGE SCALE GENOMIC DNA]</scope>
    <source>
        <strain evidence="8 9">ENR0831</strain>
    </source>
</reference>
<keyword evidence="3 6" id="KW-0812">Transmembrane</keyword>
<keyword evidence="2" id="KW-1003">Cell membrane</keyword>
<dbReference type="InterPro" id="IPR051791">
    <property type="entry name" value="Pra-immunoreactive"/>
</dbReference>
<dbReference type="Pfam" id="PF06271">
    <property type="entry name" value="RDD"/>
    <property type="match status" value="1"/>
</dbReference>
<dbReference type="EMBL" id="JBGMEI010000007">
    <property type="protein sequence ID" value="MFO3665819.1"/>
    <property type="molecule type" value="Genomic_DNA"/>
</dbReference>
<evidence type="ECO:0000256" key="4">
    <source>
        <dbReference type="ARBA" id="ARBA00022989"/>
    </source>
</evidence>
<dbReference type="InterPro" id="IPR010432">
    <property type="entry name" value="RDD"/>
</dbReference>
<comment type="caution">
    <text evidence="8">The sequence shown here is derived from an EMBL/GenBank/DDBJ whole genome shotgun (WGS) entry which is preliminary data.</text>
</comment>
<keyword evidence="4 6" id="KW-1133">Transmembrane helix</keyword>
<feature type="domain" description="RDD" evidence="7">
    <location>
        <begin position="18"/>
        <end position="140"/>
    </location>
</feature>
<feature type="transmembrane region" description="Helical" evidence="6">
    <location>
        <begin position="52"/>
        <end position="77"/>
    </location>
</feature>
<evidence type="ECO:0000256" key="5">
    <source>
        <dbReference type="ARBA" id="ARBA00023136"/>
    </source>
</evidence>
<feature type="transmembrane region" description="Helical" evidence="6">
    <location>
        <begin position="21"/>
        <end position="46"/>
    </location>
</feature>
<evidence type="ECO:0000256" key="1">
    <source>
        <dbReference type="ARBA" id="ARBA00004651"/>
    </source>
</evidence>
<evidence type="ECO:0000256" key="6">
    <source>
        <dbReference type="SAM" id="Phobius"/>
    </source>
</evidence>
<keyword evidence="9" id="KW-1185">Reference proteome</keyword>
<evidence type="ECO:0000313" key="8">
    <source>
        <dbReference type="EMBL" id="MFO3665819.1"/>
    </source>
</evidence>
<proteinExistence type="predicted"/>
<dbReference type="PANTHER" id="PTHR36115:SF9">
    <property type="entry name" value="LMO1584 PROTEIN"/>
    <property type="match status" value="1"/>
</dbReference>
<dbReference type="Proteomes" id="UP001637996">
    <property type="component" value="Unassembled WGS sequence"/>
</dbReference>
<sequence length="160" mass="18229">MSEVQVLDKRDIRTDFYYAGFFIRLLAFAIDMAVANAIASIIKNLIGADVNIFNGIGIFAIISWIITLAYFTLMTYFNDGQTLGKMITNIRVVAINGEKLSLGQVVSRETFGRYVQNKFVILYLIIAFAPKKQSLMDILSDTVVVKNREYEYYLQTRDIL</sequence>
<gene>
    <name evidence="8" type="ORF">ACCQ41_06130</name>
</gene>